<dbReference type="InterPro" id="IPR001031">
    <property type="entry name" value="Thioesterase"/>
</dbReference>
<dbReference type="Gene3D" id="3.40.50.980">
    <property type="match status" value="2"/>
</dbReference>
<dbReference type="SUPFAM" id="SSF56801">
    <property type="entry name" value="Acetyl-CoA synthetase-like"/>
    <property type="match status" value="3"/>
</dbReference>
<reference evidence="8 9" key="1">
    <citation type="submission" date="2022-10" db="EMBL/GenBank/DDBJ databases">
        <title>Draft genome sequence of Streptomyces sp. YSPA8.</title>
        <authorList>
            <person name="Moriuchi R."/>
            <person name="Dohra H."/>
            <person name="Yamamura H."/>
            <person name="Kodani S."/>
        </authorList>
    </citation>
    <scope>NUCLEOTIDE SEQUENCE [LARGE SCALE GENOMIC DNA]</scope>
    <source>
        <strain evidence="8 9">YSPA8</strain>
    </source>
</reference>
<feature type="domain" description="Carrier" evidence="7">
    <location>
        <begin position="2504"/>
        <end position="2579"/>
    </location>
</feature>
<feature type="region of interest" description="Disordered" evidence="6">
    <location>
        <begin position="3033"/>
        <end position="3056"/>
    </location>
</feature>
<feature type="region of interest" description="Disordered" evidence="6">
    <location>
        <begin position="584"/>
        <end position="606"/>
    </location>
</feature>
<dbReference type="Gene3D" id="3.30.559.10">
    <property type="entry name" value="Chloramphenicol acetyltransferase-like domain"/>
    <property type="match status" value="6"/>
</dbReference>
<dbReference type="InterPro" id="IPR036736">
    <property type="entry name" value="ACP-like_sf"/>
</dbReference>
<dbReference type="InterPro" id="IPR029058">
    <property type="entry name" value="AB_hydrolase_fold"/>
</dbReference>
<dbReference type="Proteomes" id="UP001291653">
    <property type="component" value="Unassembled WGS sequence"/>
</dbReference>
<dbReference type="InterPro" id="IPR006162">
    <property type="entry name" value="Ppantetheine_attach_site"/>
</dbReference>
<dbReference type="PROSITE" id="PS00455">
    <property type="entry name" value="AMP_BINDING"/>
    <property type="match status" value="3"/>
</dbReference>
<dbReference type="InterPro" id="IPR023213">
    <property type="entry name" value="CAT-like_dom_sf"/>
</dbReference>
<comment type="cofactor">
    <cofactor evidence="1">
        <name>pantetheine 4'-phosphate</name>
        <dbReference type="ChEBI" id="CHEBI:47942"/>
    </cofactor>
</comment>
<evidence type="ECO:0000256" key="1">
    <source>
        <dbReference type="ARBA" id="ARBA00001957"/>
    </source>
</evidence>
<keyword evidence="5" id="KW-0045">Antibiotic biosynthesis</keyword>
<dbReference type="RefSeq" id="WP_323451106.1">
    <property type="nucleotide sequence ID" value="NZ_BSBI01000018.1"/>
</dbReference>
<feature type="compositionally biased region" description="Low complexity" evidence="6">
    <location>
        <begin position="3033"/>
        <end position="3048"/>
    </location>
</feature>
<evidence type="ECO:0000256" key="4">
    <source>
        <dbReference type="ARBA" id="ARBA00022737"/>
    </source>
</evidence>
<dbReference type="PROSITE" id="PS50075">
    <property type="entry name" value="CARRIER"/>
    <property type="match status" value="4"/>
</dbReference>
<dbReference type="InterPro" id="IPR010071">
    <property type="entry name" value="AA_adenyl_dom"/>
</dbReference>
<feature type="domain" description="Carrier" evidence="7">
    <location>
        <begin position="981"/>
        <end position="1055"/>
    </location>
</feature>
<dbReference type="EMBL" id="BSBI01000018">
    <property type="protein sequence ID" value="GLF99153.1"/>
    <property type="molecule type" value="Genomic_DNA"/>
</dbReference>
<evidence type="ECO:0000256" key="2">
    <source>
        <dbReference type="ARBA" id="ARBA00022450"/>
    </source>
</evidence>
<dbReference type="SUPFAM" id="SSF52777">
    <property type="entry name" value="CoA-dependent acyltransferases"/>
    <property type="match status" value="12"/>
</dbReference>
<feature type="compositionally biased region" description="Acidic residues" evidence="6">
    <location>
        <begin position="584"/>
        <end position="599"/>
    </location>
</feature>
<evidence type="ECO:0000313" key="8">
    <source>
        <dbReference type="EMBL" id="GLF99153.1"/>
    </source>
</evidence>
<dbReference type="InterPro" id="IPR025110">
    <property type="entry name" value="AMP-bd_C"/>
</dbReference>
<dbReference type="InterPro" id="IPR000873">
    <property type="entry name" value="AMP-dep_synth/lig_dom"/>
</dbReference>
<dbReference type="SMART" id="SM00823">
    <property type="entry name" value="PKS_PP"/>
    <property type="match status" value="4"/>
</dbReference>
<evidence type="ECO:0000313" key="9">
    <source>
        <dbReference type="Proteomes" id="UP001291653"/>
    </source>
</evidence>
<dbReference type="InterPro" id="IPR020806">
    <property type="entry name" value="PKS_PP-bd"/>
</dbReference>
<gene>
    <name evidence="8" type="ORF">SYYSPA8_32670</name>
</gene>
<evidence type="ECO:0000259" key="7">
    <source>
        <dbReference type="PROSITE" id="PS50075"/>
    </source>
</evidence>
<keyword evidence="4" id="KW-0677">Repeat</keyword>
<dbReference type="CDD" id="cd05930">
    <property type="entry name" value="A_NRPS"/>
    <property type="match status" value="1"/>
</dbReference>
<evidence type="ECO:0000256" key="3">
    <source>
        <dbReference type="ARBA" id="ARBA00022553"/>
    </source>
</evidence>
<feature type="domain" description="Carrier" evidence="7">
    <location>
        <begin position="4596"/>
        <end position="4671"/>
    </location>
</feature>
<dbReference type="InterPro" id="IPR020845">
    <property type="entry name" value="AMP-binding_CS"/>
</dbReference>
<dbReference type="Pfam" id="PF00975">
    <property type="entry name" value="Thioesterase"/>
    <property type="match status" value="1"/>
</dbReference>
<dbReference type="Gene3D" id="2.30.38.10">
    <property type="entry name" value="Luciferase, Domain 3"/>
    <property type="match status" value="1"/>
</dbReference>
<dbReference type="Gene3D" id="3.30.559.30">
    <property type="entry name" value="Nonribosomal peptide synthetase, condensation domain"/>
    <property type="match status" value="6"/>
</dbReference>
<evidence type="ECO:0000256" key="5">
    <source>
        <dbReference type="ARBA" id="ARBA00023194"/>
    </source>
</evidence>
<proteinExistence type="predicted"/>
<keyword evidence="2" id="KW-0596">Phosphopantetheine</keyword>
<dbReference type="InterPro" id="IPR009081">
    <property type="entry name" value="PP-bd_ACP"/>
</dbReference>
<dbReference type="PANTHER" id="PTHR45527">
    <property type="entry name" value="NONRIBOSOMAL PEPTIDE SYNTHETASE"/>
    <property type="match status" value="1"/>
</dbReference>
<keyword evidence="3" id="KW-0597">Phosphoprotein</keyword>
<dbReference type="InterPro" id="IPR001242">
    <property type="entry name" value="Condensation_dom"/>
</dbReference>
<feature type="domain" description="Carrier" evidence="7">
    <location>
        <begin position="3057"/>
        <end position="3131"/>
    </location>
</feature>
<dbReference type="Gene3D" id="3.40.50.1820">
    <property type="entry name" value="alpha/beta hydrolase"/>
    <property type="match status" value="1"/>
</dbReference>
<dbReference type="Gene3D" id="1.10.1200.10">
    <property type="entry name" value="ACP-like"/>
    <property type="match status" value="3"/>
</dbReference>
<dbReference type="PANTHER" id="PTHR45527:SF1">
    <property type="entry name" value="FATTY ACID SYNTHASE"/>
    <property type="match status" value="1"/>
</dbReference>
<comment type="caution">
    <text evidence="8">The sequence shown here is derived from an EMBL/GenBank/DDBJ whole genome shotgun (WGS) entry which is preliminary data.</text>
</comment>
<dbReference type="InterPro" id="IPR020802">
    <property type="entry name" value="TesA-like"/>
</dbReference>
<dbReference type="NCBIfam" id="TIGR01720">
    <property type="entry name" value="NRPS-para261"/>
    <property type="match status" value="2"/>
</dbReference>
<keyword evidence="9" id="KW-1185">Reference proteome</keyword>
<dbReference type="Gene3D" id="3.30.300.30">
    <property type="match status" value="3"/>
</dbReference>
<name>A0ABQ5P984_9ACTN</name>
<sequence>MIPLSFAQRRLWFIDRFEGPSATYNIPFVLRLSGALDVDALSSAVADVVERHESLRTLFVEDAAGLPVQRVAAAGEHPLAVPVVDVPADEVADHLARVGAYAFDLAAEIPVRAEILRVGAGEHLLALVVHHAAADGESMGPLARDLAAAYTARVGGGAPDWPELDVQYGDYTLWQRELLGDGDDPDSVLATQLRYWREELAGCPQQSRLPVDHPRPAEASHRGDAVEFLIEPELRAAVERLARAHGSTLSITVQAALAVLLHRLGAGDDITVGSTIAGRTDEALTDLVGFFVNTWVLRADLSGNPPLRDVLARVRDKALDAYDHQAVPFERLVEALNPERSTAYHPFFQVMFSWQTEAAIDLALPGLTARLEAVPSGTAKFDLEFNFADVDGGVRCTLEYATDLFERSTVEAMGDRFVRVLRQLVADPDARVGAVDVLAPAERELLARFADTAEPTPELTVPGLFERQARRSPDAVAVVCGDTELTYAELDARAGRLARALAGRGAGPETLVGLALPRSADLVTALLAILRSGAAYVPIDPRYPSARLGLILAEARPLFLLSDRETAKVLPDDGTPVLHLDDLDLASDTDTDPDADPDPDGPQAMPAVVRPDNLAYVMYTSGSTGTPKGVAITHHGVVNGVLRLAGAVGLEPGSRMLAGTSVNFDVSVFEIVTTLSTGGTVEVVRDVLVLGERDGWSGSVISTVPSVFAELIDDIAGRTTVESVVFAGEALPHALVERVRAAFPGVRVINAYGQSESFYASTCDTTGLPARSGSAPIGAPLGNMRAYVLGPGLTPVPPGVVGELYVAGAVGRGYQGRPALTAERFVADPFGPAGERMYRTGDLARWNADGQLEFAGRDDAQMKVRGFRIEAGEVEAALTAHPGVEHAVVTTYQRGGSKQLVGYVVSAGASGGTVASLGDLAVDLTAGVSMAELRAFVSERLPEFMVPSVFVPLDRLPLAPNGKLDRAALPEPVVTGGVYRAPRSTAERVLAEVLAEVLGVDRVGLDDDFFAVGGDSIRSIQVVSRARARGVEVSPREIFQRRTVAGLAEVVAGRAAESAVVLTELPGGGTGPVPPLPMNGFLRDLAAGTDRFPMTTVVDLPEGIDADGIVATLTAVIDHHDILRSRQTDDGGLSVAPAGSVDVRALLHHAGEDAHLQRELNDAVGRLDPAAGTMAQFTWLAPNRLIIALHHLVVDGVSWRILLPDLAAAWSHIRDGRAPGLPPVGTSVRRWAHALNEAATSPERTAELDTWRTIVNGPDPLLGTRALDPAVDTQSTVRSFWVRLPADVTEAVLTAVPAAFRSGVNDALLTALALAVTRWRHHRGIEQPTTLIRLEGHGREEEAVPGADLSRTVGWFTSVYPVRLDLTGIPLDGDDTPARALKAVKEQLLALPDKGLGYGLLRYLNPETGAELAAAPSGQISFNYLGRYSATDMPEELRGLGWTQSADGGDMTAALDPKLPALATLDLNALVTDGADGPQLQARFAFPTGVLTGDAVHELAGLWCEALRALADHVTRPGAGGLTPSDVPLVTVGQGQIDTWERAYPGLADVWPLTPLQSGLLFHAQLAGASYDSYHMQMVYHLSGPVDPDRMHAAGQALIDRHPNLRTAFVTDHTGHPVQLVTHHTPLPWQHLTGGTEALDTYLTQDRATPFDPAQPPLIRLALHTSTPDRSELVLTAHHILFDGWSLPLLLQDLLHLYTDTTPLPQPPHYRDFLTWLTTQDTTTATTAWTHELQGLDEPTLLAPDPAGEQSDEVGQVDVDIPAELSRRLGVRAAELGITLNTVVQGAWALVLSALTGRHDVVFGATVSGRPPALPHADSTVGLFINTLPVRAALTPWQSLRDVLTTLQDRQAALLDHHHLSLADIQHTTGLPTLFDTTVVFESYPVDRVALTEAHSAAGVTVTGITPYTGSHYPLVVTADADPHLRVALQYQHHLFDAEAVTAIAARFHDVLEQLVTDASLPVGRLGLPGADGRERLLTRWQGEHRPIAAATLPALFEARAAERPDAVAVEDERGALTYRELDERANRLAHQLRSLGAGAESRVGLCVERGSALITGLLAIVKAGAAYVPLDPGYPADRLAFMLRDSGARLVVTDTRSRTGLDLPAGSGVTLVDLDGDREAIARRSPAAPEPRPATGDLAYVIYTSGSTGTPKGVLVPHTGIANLAAALADRLGITADSRVLQFASVSFDGALMEVLMALPAGATLVLPPHGPVVGEALEEFLRDRRITHSLLVPSVVAGLDPAGLTDLAGLAVGGEASSGELVARWSAGRRLINAYGPTESTIVATMSEPLAGDATPPIGTPVPNTRVYVLDGALRPVPTGVAGDLYIAGLHLARGYHGRAGLTAERFVAHPYGGPGERLYRSGDMARRRPDGSLEYLGRADDQVKIRGFRIELGEIENVLSGHPGVERAVVVARPTATGGHQLAAYLVPTRKDGTGDAREAGEAGQAGELVAAVRAHAGERLPAHMVPPAFVVLDTLPVTANGKLDRAALPEPERGDDTARRPRTPQEEVVCALFAEVLGVDRAGPDDDFFALGGHSLLATRLVSRIRTTLGADVPIRAVFDSPTAAALAALLTPGASGPGARPALRPAVDRPERTPLSAAQRRLWFVDRFEGPSPTYNLPVVLRLEGPLDVAALRAALHDVVVRHETLRTTVEEDAAGHPHQRVIAPGELSLDIPLTTPAPEDLDAEIAAEAARTFDLAAELPVRARILRESPTAHVLLLVLHHIAGDGESIPPLTRDLAAAYTARSAGRAPDRPGLAVQYADYTLWQNALLGDESDPGSRAAEQRAYWQGELTGLTQPLPLPTDRPRPAAPSHRGDVVDFALDGALAASVRELAAARGATVSMVLQAAFAVLLRQSGGGDDLAIGSPIAGRTDEGLADLVGFFVNTWVLRVRIPREPSFARIVDQVRDKALAAYDHQDLPFERLVELLNPDRSPAYHPLFQVMFGWQHIQRGDFPLGGVRAELRTVPTGTSKFDLFLTMADVPDEGVVGFLEYATDLFDRSTAEGLTDRFVTTLRELVARPEAPLPALAPASAPAPAVAPASSRTTRRAEFRAPRTPVEQLLAGVFTKVLGADRVGLDDDYFLLGGDSIRSLQIVAGAREQGLELKPRDVFERRTVAGLAEVVAGHAAESAVVLTELPGGGTGTVQPLPMNGYLRDLAAGTDRFPMTTVVDLPEGIDADGIVATLTAVIDHHDILRSRCTDDGGLAVAPAGSVDVRALLHHAGEDAHLQRELNDAVGRLDPAAGTMAQFTWLAPNRLIIVLHHLVVDGVSWRILLPDLATAWSRIRDGRTPELPAVGTSVRRWAHALNEAATSPERTAELDTWRTIVNGPDPLLGSRALDPTVDTQSTVRSFWVRLPADVTEAVLTTVPAAFRSGVNDALLTALALAVTRWRHERGIEQPTTLIRLEGHGREEEAVPGADLSRTVGWFTSVYPVRLDLTGIPLDDAYASGPTTGHVLKSVKEQLLAIPGKGLGYGLLRHLNPDTRAELAAAPSGQISFNYLGRFSTADMPEELRGLGWTQSADGGDVLAALDPKLPALATLDLNALVTDEGDGPSLRARFAFPTGLLGEDEVRELADLWCDALTAIARHTTAPGAGGLTPSDVPLVTVGQAELVEWERGHPGLVDVWPLTPLQSGLLFHAQLAGASYDAYHMQMVYHLSGPVDPDRMRAAGQALLDRHPNLRTAFVTDHTGHPVQLVTQSAALPWQHLTASGGTEALDTYLTQDRNTPFDLAQPPLIRLALHTSTPDRSELVLTAHHILFDGWSLPLLLQDLLHLYTGTPLPQTPHYRDFLTWLTTQDTTTATTAWTHELQGLDEPTLLATGQEDHGAADGGAGKTDVPVPAELSALLSARATELGVTLNTVVQGAWALVLSGLTGRDDVVFGSTVSGRPPALPRAESMVGLFINTLPVRVTLSPWQSLRDVLTTLQDRQTALLDHHHLSLADIQRTTGLPTLFDTTVVFESYPVDSAELARAGSGTDFAISGFTATSGTHYPLGLSATAEPELRLELHHRAGLIGRATAEDVADRLGRVLRQLATDPDTPVGRLAGPAPAERERWLNAAAGPASGPAADSVAALFARQAAATPDATAVVFQDTELTYAELRTRVDRLARELVRRGVRPGSVVAVSLRRSPELVVALLAVMTAGGAYLPVDHAHPADRIAYAVTDSGAGLALVDAATAGALAPTGLPALRVDEPLPAAGGTTADPVPEVPSVPGVSGVSVDDVAYVIYTSGSTGRPKGVAVTHRGVASLVAAHVTRMGITGGSRMLQLASPSFDVSLCELFTVLLSGAAAVIADPEELAPGAPLAATLAARRVTHVMMTPPVLAALPDDALTTVECLVVGGEATPPELIARWSAGRRMLNVYGPTETTVCATMGAPLTGDGGVLTIGRPIEDTRVYVLDGGLRPVPAGVPGDLYIAGAGVARGYVGRPGLTAERFVPCPFGPAGARMYRTGDVAVWTEDGELVFRGRADDQVKIRGFRIEPGEVEAALLSLPGVARAVVVVDERPGDRRLVAYVVPGTGRDLDPGAGRDLDPGAGRDLDPVELRRRLGGLLPEHLVPSVVMAIPELPLTASQKLDRRALPAPDYGAAAGGAEPTTLRETLLCGLFAEVLGVDRVGADDGFFALGGHSLLASRLIGRIRVVLGAEVPLRVVFGTPTPAGLAAWLETDGGSAESSDPYQPVLTIRKEGDREPLWWVHPGGGLCWPYLGFADGLPADRPVLGLQAKGFDGVTALPGSVAEVVADYVGEVLAVQPKGPFHLLGHSTGGTLAHAMAAELRRQGHEVALLALLDSVPSSLLADRAAPTEAEIRAYFARHLAGSAGSADHEALVDRAVAVGLNYTRIMRGSGVPEYDGDALFFNAVPKPEGSFADLWRPHIRGEVREYDIHSSHEDLYLPRQAAAICSIICQELAGN</sequence>
<dbReference type="NCBIfam" id="TIGR01733">
    <property type="entry name" value="AA-adenyl-dom"/>
    <property type="match status" value="3"/>
</dbReference>
<dbReference type="NCBIfam" id="NF003417">
    <property type="entry name" value="PRK04813.1"/>
    <property type="match status" value="3"/>
</dbReference>
<dbReference type="Pfam" id="PF00550">
    <property type="entry name" value="PP-binding"/>
    <property type="match status" value="4"/>
</dbReference>
<dbReference type="SUPFAM" id="SSF53474">
    <property type="entry name" value="alpha/beta-Hydrolases"/>
    <property type="match status" value="1"/>
</dbReference>
<dbReference type="PROSITE" id="PS00012">
    <property type="entry name" value="PHOSPHOPANTETHEINE"/>
    <property type="match status" value="3"/>
</dbReference>
<organism evidence="8 9">
    <name type="scientific">Streptomyces yaizuensis</name>
    <dbReference type="NCBI Taxonomy" id="2989713"/>
    <lineage>
        <taxon>Bacteria</taxon>
        <taxon>Bacillati</taxon>
        <taxon>Actinomycetota</taxon>
        <taxon>Actinomycetes</taxon>
        <taxon>Kitasatosporales</taxon>
        <taxon>Streptomycetaceae</taxon>
        <taxon>Streptomyces</taxon>
    </lineage>
</organism>
<evidence type="ECO:0000256" key="6">
    <source>
        <dbReference type="SAM" id="MobiDB-lite"/>
    </source>
</evidence>
<dbReference type="Pfam" id="PF00501">
    <property type="entry name" value="AMP-binding"/>
    <property type="match status" value="3"/>
</dbReference>
<dbReference type="Pfam" id="PF13193">
    <property type="entry name" value="AMP-binding_C"/>
    <property type="match status" value="3"/>
</dbReference>
<accession>A0ABQ5P984</accession>
<dbReference type="SMART" id="SM00824">
    <property type="entry name" value="PKS_TE"/>
    <property type="match status" value="1"/>
</dbReference>
<dbReference type="InterPro" id="IPR045851">
    <property type="entry name" value="AMP-bd_C_sf"/>
</dbReference>
<dbReference type="InterPro" id="IPR042099">
    <property type="entry name" value="ANL_N_sf"/>
</dbReference>
<protein>
    <recommendedName>
        <fullName evidence="7">Carrier domain-containing protein</fullName>
    </recommendedName>
</protein>
<dbReference type="Pfam" id="PF00668">
    <property type="entry name" value="Condensation"/>
    <property type="match status" value="6"/>
</dbReference>
<dbReference type="SUPFAM" id="SSF47336">
    <property type="entry name" value="ACP-like"/>
    <property type="match status" value="4"/>
</dbReference>
<dbReference type="Gene3D" id="3.40.50.12780">
    <property type="entry name" value="N-terminal domain of ligase-like"/>
    <property type="match status" value="2"/>
</dbReference>
<dbReference type="InterPro" id="IPR010060">
    <property type="entry name" value="NRPS_synth"/>
</dbReference>
<dbReference type="CDD" id="cd19540">
    <property type="entry name" value="LCL_NRPS-like"/>
    <property type="match status" value="2"/>
</dbReference>